<dbReference type="Proteomes" id="UP001596472">
    <property type="component" value="Unassembled WGS sequence"/>
</dbReference>
<organism evidence="2 3">
    <name type="scientific">Haloferula chungangensis</name>
    <dbReference type="NCBI Taxonomy" id="1048331"/>
    <lineage>
        <taxon>Bacteria</taxon>
        <taxon>Pseudomonadati</taxon>
        <taxon>Verrucomicrobiota</taxon>
        <taxon>Verrucomicrobiia</taxon>
        <taxon>Verrucomicrobiales</taxon>
        <taxon>Verrucomicrobiaceae</taxon>
        <taxon>Haloferula</taxon>
    </lineage>
</organism>
<keyword evidence="3" id="KW-1185">Reference proteome</keyword>
<sequence length="317" mass="35611">MKRFLVLTCALLSSSAFAQGPLSEPEREALIDKLKALREAAVSNVNTKFSAATAAFKTGMASNSAALDLYLKCVEKVNYEEKNRSSQDFREWKRRNRQIEDPAFAMALRHQLNWFSLTLRAAAHPGDIDKLAPEASKMIESLLITAEEVDSKSARDELRKPVTNTIFAQAYGLGGLKVEGWPMTPLPVSEVYEKVILPPLRTPKTTEALRAGWINRIKCEDLTMMRWSGDGDRAQNDPLSPQYAKFLAETKPQLIWEMEVDVFKAGDQRGAALRMLEHLENNITHHKATEWERTFRELVDPPEKKVAADATPNGEPS</sequence>
<proteinExistence type="predicted"/>
<feature type="signal peptide" evidence="1">
    <location>
        <begin position="1"/>
        <end position="18"/>
    </location>
</feature>
<dbReference type="RefSeq" id="WP_379711564.1">
    <property type="nucleotide sequence ID" value="NZ_JBHTBS010000004.1"/>
</dbReference>
<evidence type="ECO:0000256" key="1">
    <source>
        <dbReference type="SAM" id="SignalP"/>
    </source>
</evidence>
<evidence type="ECO:0000313" key="3">
    <source>
        <dbReference type="Proteomes" id="UP001596472"/>
    </source>
</evidence>
<keyword evidence="1" id="KW-0732">Signal</keyword>
<protein>
    <recommendedName>
        <fullName evidence="4">Secreted protein</fullName>
    </recommendedName>
</protein>
<evidence type="ECO:0008006" key="4">
    <source>
        <dbReference type="Google" id="ProtNLM"/>
    </source>
</evidence>
<dbReference type="EMBL" id="JBHTBS010000004">
    <property type="protein sequence ID" value="MFC7337354.1"/>
    <property type="molecule type" value="Genomic_DNA"/>
</dbReference>
<reference evidence="3" key="1">
    <citation type="journal article" date="2019" name="Int. J. Syst. Evol. Microbiol.">
        <title>The Global Catalogue of Microorganisms (GCM) 10K type strain sequencing project: providing services to taxonomists for standard genome sequencing and annotation.</title>
        <authorList>
            <consortium name="The Broad Institute Genomics Platform"/>
            <consortium name="The Broad Institute Genome Sequencing Center for Infectious Disease"/>
            <person name="Wu L."/>
            <person name="Ma J."/>
        </authorList>
    </citation>
    <scope>NUCLEOTIDE SEQUENCE [LARGE SCALE GENOMIC DNA]</scope>
    <source>
        <strain evidence="3">CGMCC 4.1467</strain>
    </source>
</reference>
<gene>
    <name evidence="2" type="ORF">ACFQY0_09225</name>
</gene>
<evidence type="ECO:0000313" key="2">
    <source>
        <dbReference type="EMBL" id="MFC7337354.1"/>
    </source>
</evidence>
<name>A0ABW2L7W3_9BACT</name>
<comment type="caution">
    <text evidence="2">The sequence shown here is derived from an EMBL/GenBank/DDBJ whole genome shotgun (WGS) entry which is preliminary data.</text>
</comment>
<accession>A0ABW2L7W3</accession>
<feature type="chain" id="PRO_5045457599" description="Secreted protein" evidence="1">
    <location>
        <begin position="19"/>
        <end position="317"/>
    </location>
</feature>